<sequence>MIKAQLAAASAIGKVLTGSSLTGVLQDVWRADPMLSKQQKGAIQDLSYGVLRFYGQLQAILALLLKKPLRDKSLQQLLLVSLYQLQYSKASPHTVVDQAVSASRALAHGQGMQGLVNAVLRNFIRQRERLLQQAAAHEDGLYSYPQWWIDKLRQQYPEKFHTILQAGNKRPPMTLRVNQRKISVAAYRDLLTEKAMQTELFWSGALQLNQPVAVEHLPGFSAGLVTVQDAGAQLAAPFLDVHDGMRVLDACAAPGGKSTHVLELADVALTILDNEAARLTQVQQNLQRLHMTAEKMVCGDASDPDAWWDGRFYDRILADVPCSASGVVCRHPDIKWLRRESDLVKFAEIQQAILHALWKILSKGGKLLYVTCSVFAEENTMQIAKFLNHHPDASLLPLSAAAMADGQLLPDIRHDGFFYNLLQKA</sequence>
<feature type="binding site" evidence="13">
    <location>
        <position position="273"/>
    </location>
    <ligand>
        <name>S-adenosyl-L-methionine</name>
        <dbReference type="ChEBI" id="CHEBI:59789"/>
    </ligand>
</feature>
<dbReference type="PANTHER" id="PTHR22807">
    <property type="entry name" value="NOP2 YEAST -RELATED NOL1/NOP2/FMU SUN DOMAIN-CONTAINING"/>
    <property type="match status" value="1"/>
</dbReference>
<dbReference type="Pfam" id="PF22458">
    <property type="entry name" value="RsmF-B_ferredox"/>
    <property type="match status" value="1"/>
</dbReference>
<dbReference type="InterPro" id="IPR049560">
    <property type="entry name" value="MeTrfase_RsmB-F_NOP2_cat"/>
</dbReference>
<dbReference type="STRING" id="42354.SAMN05216333_108114"/>
<keyword evidence="8 13" id="KW-0949">S-adenosyl-L-methionine</keyword>
<dbReference type="InterPro" id="IPR006027">
    <property type="entry name" value="NusB_RsmB_TIM44"/>
</dbReference>
<keyword evidence="9 13" id="KW-0694">RNA-binding</keyword>
<dbReference type="EC" id="2.1.1.176" evidence="3"/>
<evidence type="ECO:0000259" key="14">
    <source>
        <dbReference type="PROSITE" id="PS51686"/>
    </source>
</evidence>
<proteinExistence type="inferred from homology"/>
<evidence type="ECO:0000256" key="6">
    <source>
        <dbReference type="ARBA" id="ARBA00022603"/>
    </source>
</evidence>
<dbReference type="SUPFAM" id="SSF48013">
    <property type="entry name" value="NusB-like"/>
    <property type="match status" value="1"/>
</dbReference>
<dbReference type="GO" id="GO:0005737">
    <property type="term" value="C:cytoplasm"/>
    <property type="evidence" value="ECO:0007669"/>
    <property type="project" value="UniProtKB-SubCell"/>
</dbReference>
<dbReference type="RefSeq" id="WP_090317550.1">
    <property type="nucleotide sequence ID" value="NZ_FNOE01000007.1"/>
</dbReference>
<dbReference type="InterPro" id="IPR054728">
    <property type="entry name" value="RsmB-like_ferredoxin"/>
</dbReference>
<evidence type="ECO:0000256" key="9">
    <source>
        <dbReference type="ARBA" id="ARBA00022884"/>
    </source>
</evidence>
<evidence type="ECO:0000256" key="8">
    <source>
        <dbReference type="ARBA" id="ARBA00022691"/>
    </source>
</evidence>
<keyword evidence="16" id="KW-1185">Reference proteome</keyword>
<gene>
    <name evidence="15" type="ORF">SAMN05216333_108114</name>
</gene>
<dbReference type="CDD" id="cd02440">
    <property type="entry name" value="AdoMet_MTases"/>
    <property type="match status" value="1"/>
</dbReference>
<dbReference type="SUPFAM" id="SSF53335">
    <property type="entry name" value="S-adenosyl-L-methionine-dependent methyltransferases"/>
    <property type="match status" value="1"/>
</dbReference>
<dbReference type="Proteomes" id="UP000198814">
    <property type="component" value="Unassembled WGS sequence"/>
</dbReference>
<dbReference type="InterPro" id="IPR004573">
    <property type="entry name" value="rRNA_ssu_MeTfrase_B"/>
</dbReference>
<dbReference type="Pfam" id="PF01029">
    <property type="entry name" value="NusB"/>
    <property type="match status" value="1"/>
</dbReference>
<dbReference type="PRINTS" id="PR02008">
    <property type="entry name" value="RCMTFAMILY"/>
</dbReference>
<evidence type="ECO:0000256" key="3">
    <source>
        <dbReference type="ARBA" id="ARBA00012140"/>
    </source>
</evidence>
<dbReference type="PANTHER" id="PTHR22807:SF61">
    <property type="entry name" value="NOL1_NOP2_SUN FAMILY PROTEIN _ ANTITERMINATION NUSB DOMAIN-CONTAINING PROTEIN"/>
    <property type="match status" value="1"/>
</dbReference>
<comment type="catalytic activity">
    <reaction evidence="12">
        <text>cytidine(967) in 16S rRNA + S-adenosyl-L-methionine = 5-methylcytidine(967) in 16S rRNA + S-adenosyl-L-homocysteine + H(+)</text>
        <dbReference type="Rhea" id="RHEA:42748"/>
        <dbReference type="Rhea" id="RHEA-COMP:10219"/>
        <dbReference type="Rhea" id="RHEA-COMP:10220"/>
        <dbReference type="ChEBI" id="CHEBI:15378"/>
        <dbReference type="ChEBI" id="CHEBI:57856"/>
        <dbReference type="ChEBI" id="CHEBI:59789"/>
        <dbReference type="ChEBI" id="CHEBI:74483"/>
        <dbReference type="ChEBI" id="CHEBI:82748"/>
        <dbReference type="EC" id="2.1.1.176"/>
    </reaction>
</comment>
<feature type="binding site" evidence="13">
    <location>
        <position position="319"/>
    </location>
    <ligand>
        <name>S-adenosyl-L-methionine</name>
        <dbReference type="ChEBI" id="CHEBI:59789"/>
    </ligand>
</feature>
<feature type="active site" description="Nucleophile" evidence="13">
    <location>
        <position position="372"/>
    </location>
</feature>
<evidence type="ECO:0000256" key="5">
    <source>
        <dbReference type="ARBA" id="ARBA00022552"/>
    </source>
</evidence>
<evidence type="ECO:0000256" key="11">
    <source>
        <dbReference type="ARBA" id="ARBA00031088"/>
    </source>
</evidence>
<dbReference type="GO" id="GO:0003723">
    <property type="term" value="F:RNA binding"/>
    <property type="evidence" value="ECO:0007669"/>
    <property type="project" value="UniProtKB-UniRule"/>
</dbReference>
<keyword evidence="4" id="KW-0963">Cytoplasm</keyword>
<dbReference type="GO" id="GO:0006355">
    <property type="term" value="P:regulation of DNA-templated transcription"/>
    <property type="evidence" value="ECO:0007669"/>
    <property type="project" value="InterPro"/>
</dbReference>
<feature type="binding site" evidence="13">
    <location>
        <begin position="251"/>
        <end position="257"/>
    </location>
    <ligand>
        <name>S-adenosyl-L-methionine</name>
        <dbReference type="ChEBI" id="CHEBI:59789"/>
    </ligand>
</feature>
<keyword evidence="5" id="KW-0698">rRNA processing</keyword>
<evidence type="ECO:0000313" key="16">
    <source>
        <dbReference type="Proteomes" id="UP000198814"/>
    </source>
</evidence>
<dbReference type="InterPro" id="IPR001678">
    <property type="entry name" value="MeTrfase_RsmB-F_NOP2_dom"/>
</dbReference>
<evidence type="ECO:0000313" key="15">
    <source>
        <dbReference type="EMBL" id="SEO35579.1"/>
    </source>
</evidence>
<evidence type="ECO:0000256" key="10">
    <source>
        <dbReference type="ARBA" id="ARBA00030399"/>
    </source>
</evidence>
<comment type="similarity">
    <text evidence="13">Belongs to the class I-like SAM-binding methyltransferase superfamily. RsmB/NOP family.</text>
</comment>
<feature type="binding site" evidence="13">
    <location>
        <position position="300"/>
    </location>
    <ligand>
        <name>S-adenosyl-L-methionine</name>
        <dbReference type="ChEBI" id="CHEBI:59789"/>
    </ligand>
</feature>
<dbReference type="Gene3D" id="1.10.287.730">
    <property type="entry name" value="Helix hairpin bin"/>
    <property type="match status" value="1"/>
</dbReference>
<dbReference type="InterPro" id="IPR023267">
    <property type="entry name" value="RCMT"/>
</dbReference>
<organism evidence="15 16">
    <name type="scientific">Nitrosomonas oligotropha</name>
    <dbReference type="NCBI Taxonomy" id="42354"/>
    <lineage>
        <taxon>Bacteria</taxon>
        <taxon>Pseudomonadati</taxon>
        <taxon>Pseudomonadota</taxon>
        <taxon>Betaproteobacteria</taxon>
        <taxon>Nitrosomonadales</taxon>
        <taxon>Nitrosomonadaceae</taxon>
        <taxon>Nitrosomonas</taxon>
    </lineage>
</organism>
<dbReference type="Gene3D" id="3.30.70.1170">
    <property type="entry name" value="Sun protein, domain 3"/>
    <property type="match status" value="1"/>
</dbReference>
<dbReference type="AlphaFoldDB" id="A0A1H8P0Z8"/>
<evidence type="ECO:0000256" key="7">
    <source>
        <dbReference type="ARBA" id="ARBA00022679"/>
    </source>
</evidence>
<dbReference type="Gene3D" id="1.10.940.10">
    <property type="entry name" value="NusB-like"/>
    <property type="match status" value="1"/>
</dbReference>
<name>A0A1H8P0Z8_9PROT</name>
<protein>
    <recommendedName>
        <fullName evidence="3">16S rRNA (cytosine(967)-C(5))-methyltransferase</fullName>
        <ecNumber evidence="3">2.1.1.176</ecNumber>
    </recommendedName>
    <alternativeName>
        <fullName evidence="10">16S rRNA m5C967 methyltransferase</fullName>
    </alternativeName>
    <alternativeName>
        <fullName evidence="11">rRNA (cytosine-C(5)-)-methyltransferase RsmB</fullName>
    </alternativeName>
</protein>
<accession>A0A1H8P0Z8</accession>
<evidence type="ECO:0000256" key="2">
    <source>
        <dbReference type="ARBA" id="ARBA00004496"/>
    </source>
</evidence>
<comment type="function">
    <text evidence="1">Specifically methylates the cytosine at position 967 (m5C967) of 16S rRNA.</text>
</comment>
<dbReference type="EMBL" id="FODO01000008">
    <property type="protein sequence ID" value="SEO35579.1"/>
    <property type="molecule type" value="Genomic_DNA"/>
</dbReference>
<evidence type="ECO:0000256" key="1">
    <source>
        <dbReference type="ARBA" id="ARBA00002724"/>
    </source>
</evidence>
<reference evidence="16" key="1">
    <citation type="submission" date="2016-10" db="EMBL/GenBank/DDBJ databases">
        <authorList>
            <person name="Varghese N."/>
            <person name="Submissions S."/>
        </authorList>
    </citation>
    <scope>NUCLEOTIDE SEQUENCE [LARGE SCALE GENOMIC DNA]</scope>
    <source>
        <strain evidence="16">Nm76</strain>
    </source>
</reference>
<dbReference type="NCBIfam" id="NF008149">
    <property type="entry name" value="PRK10901.1"/>
    <property type="match status" value="1"/>
</dbReference>
<evidence type="ECO:0000256" key="12">
    <source>
        <dbReference type="ARBA" id="ARBA00047283"/>
    </source>
</evidence>
<comment type="subcellular location">
    <subcellularLocation>
        <location evidence="2">Cytoplasm</location>
    </subcellularLocation>
</comment>
<dbReference type="InterPro" id="IPR035926">
    <property type="entry name" value="NusB-like_sf"/>
</dbReference>
<dbReference type="Gene3D" id="3.40.50.150">
    <property type="entry name" value="Vaccinia Virus protein VP39"/>
    <property type="match status" value="1"/>
</dbReference>
<dbReference type="GO" id="GO:0008649">
    <property type="term" value="F:rRNA methyltransferase activity"/>
    <property type="evidence" value="ECO:0007669"/>
    <property type="project" value="InterPro"/>
</dbReference>
<keyword evidence="7 13" id="KW-0808">Transferase</keyword>
<dbReference type="FunFam" id="3.40.50.150:FF:000022">
    <property type="entry name" value="Ribosomal RNA small subunit methyltransferase B"/>
    <property type="match status" value="1"/>
</dbReference>
<dbReference type="Pfam" id="PF01189">
    <property type="entry name" value="Methyltr_RsmB-F"/>
    <property type="match status" value="1"/>
</dbReference>
<dbReference type="InterPro" id="IPR029063">
    <property type="entry name" value="SAM-dependent_MTases_sf"/>
</dbReference>
<dbReference type="NCBIfam" id="TIGR00563">
    <property type="entry name" value="rsmB"/>
    <property type="match status" value="1"/>
</dbReference>
<dbReference type="PROSITE" id="PS51686">
    <property type="entry name" value="SAM_MT_RSMB_NOP"/>
    <property type="match status" value="1"/>
</dbReference>
<evidence type="ECO:0000256" key="13">
    <source>
        <dbReference type="PROSITE-ProRule" id="PRU01023"/>
    </source>
</evidence>
<dbReference type="OrthoDB" id="9810297at2"/>
<feature type="domain" description="SAM-dependent MTase RsmB/NOP-type" evidence="14">
    <location>
        <begin position="163"/>
        <end position="425"/>
    </location>
</feature>
<keyword evidence="6 13" id="KW-0489">Methyltransferase</keyword>
<evidence type="ECO:0000256" key="4">
    <source>
        <dbReference type="ARBA" id="ARBA00022490"/>
    </source>
</evidence>